<dbReference type="AlphaFoldDB" id="A0A915JUV0"/>
<accession>A0A915JUV0</accession>
<evidence type="ECO:0000313" key="2">
    <source>
        <dbReference type="WBParaSite" id="nRc.2.0.1.t29567-RA"/>
    </source>
</evidence>
<keyword evidence="1" id="KW-1185">Reference proteome</keyword>
<organism evidence="1 2">
    <name type="scientific">Romanomermis culicivorax</name>
    <name type="common">Nematode worm</name>
    <dbReference type="NCBI Taxonomy" id="13658"/>
    <lineage>
        <taxon>Eukaryota</taxon>
        <taxon>Metazoa</taxon>
        <taxon>Ecdysozoa</taxon>
        <taxon>Nematoda</taxon>
        <taxon>Enoplea</taxon>
        <taxon>Dorylaimia</taxon>
        <taxon>Mermithida</taxon>
        <taxon>Mermithoidea</taxon>
        <taxon>Mermithidae</taxon>
        <taxon>Romanomermis</taxon>
    </lineage>
</organism>
<protein>
    <submittedName>
        <fullName evidence="2">Uncharacterized protein</fullName>
    </submittedName>
</protein>
<name>A0A915JUV0_ROMCU</name>
<reference evidence="2" key="1">
    <citation type="submission" date="2022-11" db="UniProtKB">
        <authorList>
            <consortium name="WormBaseParasite"/>
        </authorList>
    </citation>
    <scope>IDENTIFICATION</scope>
</reference>
<dbReference type="Proteomes" id="UP000887565">
    <property type="component" value="Unplaced"/>
</dbReference>
<proteinExistence type="predicted"/>
<dbReference type="WBParaSite" id="nRc.2.0.1.t29567-RA">
    <property type="protein sequence ID" value="nRc.2.0.1.t29567-RA"/>
    <property type="gene ID" value="nRc.2.0.1.g29567"/>
</dbReference>
<evidence type="ECO:0000313" key="1">
    <source>
        <dbReference type="Proteomes" id="UP000887565"/>
    </source>
</evidence>
<sequence length="32" mass="3955">MLKQTLPLVGPLYEHFRLALLYLFARLRRRRL</sequence>